<reference evidence="4" key="2">
    <citation type="submission" date="2025-09" db="UniProtKB">
        <authorList>
            <consortium name="Ensembl"/>
        </authorList>
    </citation>
    <scope>IDENTIFICATION</scope>
</reference>
<accession>A0A3Q3W626</accession>
<evidence type="ECO:0000259" key="3">
    <source>
        <dbReference type="PROSITE" id="PS51263"/>
    </source>
</evidence>
<sequence>MTGMRQINVSDNVKCFFHEMKVPKSTEDRIRLATFEFSNDCIEVDKVYTQKDFDDDKDVFDTFMELLSPQKCRYIVYDCHFATKETSTKEELVYVMWCPDDGPHRMQLNDRSDCLDRFAFAEKLGRNLISIEGKYLSHQHADNHNDNH</sequence>
<dbReference type="Gene3D" id="3.40.20.10">
    <property type="entry name" value="Severin"/>
    <property type="match status" value="1"/>
</dbReference>
<protein>
    <recommendedName>
        <fullName evidence="3">ADF-H domain-containing protein</fullName>
    </recommendedName>
</protein>
<dbReference type="PROSITE" id="PS51263">
    <property type="entry name" value="ADF_H"/>
    <property type="match status" value="1"/>
</dbReference>
<dbReference type="PANTHER" id="PTHR11913">
    <property type="entry name" value="COFILIN-RELATED"/>
    <property type="match status" value="1"/>
</dbReference>
<evidence type="ECO:0000256" key="2">
    <source>
        <dbReference type="ARBA" id="ARBA00023203"/>
    </source>
</evidence>
<dbReference type="GO" id="GO:0015629">
    <property type="term" value="C:actin cytoskeleton"/>
    <property type="evidence" value="ECO:0007669"/>
    <property type="project" value="InterPro"/>
</dbReference>
<evidence type="ECO:0000256" key="1">
    <source>
        <dbReference type="ARBA" id="ARBA00006844"/>
    </source>
</evidence>
<dbReference type="Proteomes" id="UP000261620">
    <property type="component" value="Unplaced"/>
</dbReference>
<keyword evidence="5" id="KW-1185">Reference proteome</keyword>
<dbReference type="AlphaFoldDB" id="A0A3Q3W626"/>
<comment type="similarity">
    <text evidence="1">Belongs to the actin-binding proteins ADF family.</text>
</comment>
<keyword evidence="2" id="KW-0009">Actin-binding</keyword>
<dbReference type="GO" id="GO:0003779">
    <property type="term" value="F:actin binding"/>
    <property type="evidence" value="ECO:0007669"/>
    <property type="project" value="UniProtKB-KW"/>
</dbReference>
<dbReference type="InterPro" id="IPR029006">
    <property type="entry name" value="ADF-H/Gelsolin-like_dom_sf"/>
</dbReference>
<proteinExistence type="inferred from homology"/>
<reference evidence="4" key="1">
    <citation type="submission" date="2025-08" db="UniProtKB">
        <authorList>
            <consortium name="Ensembl"/>
        </authorList>
    </citation>
    <scope>IDENTIFICATION</scope>
</reference>
<dbReference type="Pfam" id="PF00241">
    <property type="entry name" value="Cofilin_ADF"/>
    <property type="match status" value="1"/>
</dbReference>
<dbReference type="InterPro" id="IPR002108">
    <property type="entry name" value="ADF-H"/>
</dbReference>
<feature type="domain" description="ADF-H" evidence="3">
    <location>
        <begin position="4"/>
        <end position="146"/>
    </location>
</feature>
<evidence type="ECO:0000313" key="4">
    <source>
        <dbReference type="Ensembl" id="ENSMMOP00000004009.1"/>
    </source>
</evidence>
<organism evidence="4 5">
    <name type="scientific">Mola mola</name>
    <name type="common">Ocean sunfish</name>
    <name type="synonym">Tetraodon mola</name>
    <dbReference type="NCBI Taxonomy" id="94237"/>
    <lineage>
        <taxon>Eukaryota</taxon>
        <taxon>Metazoa</taxon>
        <taxon>Chordata</taxon>
        <taxon>Craniata</taxon>
        <taxon>Vertebrata</taxon>
        <taxon>Euteleostomi</taxon>
        <taxon>Actinopterygii</taxon>
        <taxon>Neopterygii</taxon>
        <taxon>Teleostei</taxon>
        <taxon>Neoteleostei</taxon>
        <taxon>Acanthomorphata</taxon>
        <taxon>Eupercaria</taxon>
        <taxon>Tetraodontiformes</taxon>
        <taxon>Molidae</taxon>
        <taxon>Mola</taxon>
    </lineage>
</organism>
<dbReference type="SUPFAM" id="SSF55753">
    <property type="entry name" value="Actin depolymerizing proteins"/>
    <property type="match status" value="1"/>
</dbReference>
<name>A0A3Q3W626_MOLML</name>
<dbReference type="GO" id="GO:0030042">
    <property type="term" value="P:actin filament depolymerization"/>
    <property type="evidence" value="ECO:0007669"/>
    <property type="project" value="InterPro"/>
</dbReference>
<evidence type="ECO:0000313" key="5">
    <source>
        <dbReference type="Proteomes" id="UP000261620"/>
    </source>
</evidence>
<dbReference type="InterPro" id="IPR017904">
    <property type="entry name" value="ADF/Cofilin"/>
</dbReference>
<dbReference type="Ensembl" id="ENSMMOT00000004081.1">
    <property type="protein sequence ID" value="ENSMMOP00000004009.1"/>
    <property type="gene ID" value="ENSMMOG00000003205.1"/>
</dbReference>
<dbReference type="STRING" id="94237.ENSMMOP00000004009"/>